<evidence type="ECO:0000313" key="7">
    <source>
        <dbReference type="Proteomes" id="UP000518752"/>
    </source>
</evidence>
<comment type="similarity">
    <text evidence="1 4">Belongs to the VPS36 family.</text>
</comment>
<dbReference type="InterPro" id="IPR037855">
    <property type="entry name" value="Vps36"/>
</dbReference>
<dbReference type="InterPro" id="IPR036388">
    <property type="entry name" value="WH-like_DNA-bd_sf"/>
</dbReference>
<dbReference type="GO" id="GO:0000814">
    <property type="term" value="C:ESCRT II complex"/>
    <property type="evidence" value="ECO:0007669"/>
    <property type="project" value="UniProtKB-UniRule"/>
</dbReference>
<dbReference type="Pfam" id="PF04157">
    <property type="entry name" value="EAP30"/>
    <property type="match status" value="1"/>
</dbReference>
<comment type="subcellular location">
    <subcellularLocation>
        <location evidence="4">Cytoplasm</location>
    </subcellularLocation>
    <subcellularLocation>
        <location evidence="4">Endosome</location>
    </subcellularLocation>
</comment>
<dbReference type="OrthoDB" id="271448at2759"/>
<dbReference type="SUPFAM" id="SSF46785">
    <property type="entry name" value="Winged helix' DNA-binding domain"/>
    <property type="match status" value="1"/>
</dbReference>
<dbReference type="Proteomes" id="UP000518752">
    <property type="component" value="Unassembled WGS sequence"/>
</dbReference>
<keyword evidence="3 4" id="KW-0653">Protein transport</keyword>
<keyword evidence="7" id="KW-1185">Reference proteome</keyword>
<comment type="caution">
    <text evidence="6">The sequence shown here is derived from an EMBL/GenBank/DDBJ whole genome shotgun (WGS) entry which is preliminary data.</text>
</comment>
<keyword evidence="4" id="KW-0963">Cytoplasm</keyword>
<keyword evidence="4" id="KW-0967">Endosome</keyword>
<dbReference type="GO" id="GO:0043130">
    <property type="term" value="F:ubiquitin binding"/>
    <property type="evidence" value="ECO:0007669"/>
    <property type="project" value="UniProtKB-UniRule"/>
</dbReference>
<feature type="domain" description="GLUE N-terminal" evidence="5">
    <location>
        <begin position="1"/>
        <end position="35"/>
    </location>
</feature>
<dbReference type="InterPro" id="IPR036390">
    <property type="entry name" value="WH_DNA-bd_sf"/>
</dbReference>
<keyword evidence="2 4" id="KW-0813">Transport</keyword>
<dbReference type="InterPro" id="IPR011993">
    <property type="entry name" value="PH-like_dom_sf"/>
</dbReference>
<gene>
    <name evidence="6" type="ORF">D9757_008654</name>
</gene>
<evidence type="ECO:0000313" key="6">
    <source>
        <dbReference type="EMBL" id="KAF5376388.1"/>
    </source>
</evidence>
<dbReference type="PROSITE" id="PS51495">
    <property type="entry name" value="GLUE"/>
    <property type="match status" value="1"/>
</dbReference>
<name>A0A8H5M0J3_9AGAR</name>
<dbReference type="Gene3D" id="2.30.29.30">
    <property type="entry name" value="Pleckstrin-homology domain (PH domain)/Phosphotyrosine-binding domain (PTB)"/>
    <property type="match status" value="1"/>
</dbReference>
<proteinExistence type="inferred from homology"/>
<dbReference type="AlphaFoldDB" id="A0A8H5M0J3"/>
<organism evidence="6 7">
    <name type="scientific">Collybiopsis confluens</name>
    <dbReference type="NCBI Taxonomy" id="2823264"/>
    <lineage>
        <taxon>Eukaryota</taxon>
        <taxon>Fungi</taxon>
        <taxon>Dikarya</taxon>
        <taxon>Basidiomycota</taxon>
        <taxon>Agaricomycotina</taxon>
        <taxon>Agaricomycetes</taxon>
        <taxon>Agaricomycetidae</taxon>
        <taxon>Agaricales</taxon>
        <taxon>Marasmiineae</taxon>
        <taxon>Omphalotaceae</taxon>
        <taxon>Collybiopsis</taxon>
    </lineage>
</organism>
<dbReference type="InterPro" id="IPR040608">
    <property type="entry name" value="Snf8/Vps36"/>
</dbReference>
<comment type="subunit">
    <text evidence="4">Component of the endosomal sorting complex required for transport II (ESCRT-II).</text>
</comment>
<protein>
    <recommendedName>
        <fullName evidence="4">Vacuolar protein-sorting-associated protein 36</fullName>
    </recommendedName>
    <alternativeName>
        <fullName evidence="4">ESCRT-II complex subunit VPS36</fullName>
    </alternativeName>
</protein>
<dbReference type="Gene3D" id="6.10.140.260">
    <property type="match status" value="1"/>
</dbReference>
<evidence type="ECO:0000256" key="2">
    <source>
        <dbReference type="ARBA" id="ARBA00022448"/>
    </source>
</evidence>
<evidence type="ECO:0000259" key="5">
    <source>
        <dbReference type="PROSITE" id="PS51495"/>
    </source>
</evidence>
<dbReference type="GO" id="GO:0032266">
    <property type="term" value="F:phosphatidylinositol-3-phosphate binding"/>
    <property type="evidence" value="ECO:0007669"/>
    <property type="project" value="UniProtKB-UniRule"/>
</dbReference>
<evidence type="ECO:0000256" key="3">
    <source>
        <dbReference type="ARBA" id="ARBA00022927"/>
    </source>
</evidence>
<dbReference type="Gene3D" id="1.10.10.10">
    <property type="entry name" value="Winged helix-like DNA-binding domain superfamily/Winged helix DNA-binding domain"/>
    <property type="match status" value="1"/>
</dbReference>
<comment type="function">
    <text evidence="4">Component of the ESCRT-II complex (endosomal sorting complex required for transport II), which is required for multivesicular body (MVB) formation and sorting of endosomal cargo proteins into MVBs.</text>
</comment>
<sequence>MMIKLSFRKGGDKAFYTALKRSLKGQAWEVNAISTRPSNANTAGNGTSVRSGISGIMHAVETRAQTQDTHMSDALKDLEALMVKAKDMVKLAGELNERLTAVSAAPHPRLLGLAMENTPVTMDMIKDERIWVEELARELGGVLQGSRTGTRASEGTGGGMMKRRGIIALDEVWGGWNRARGVALIPPSTLVLVLPHLPTYTNPPIRALELPSSLKVLHAPEYAPGAFGDRIRAMLAIEEGGATATQDIGGRAGVPKSTLTSTSTTEIAQAEGITIALAEEMVQLVERDGGVSRDDGRCVIHERLSERSLEHDGDTGGGAGAWTGGGEVKWWINVFFGYVWDGQE</sequence>
<dbReference type="GO" id="GO:0043328">
    <property type="term" value="P:protein transport to vacuole involved in ubiquitin-dependent protein catabolic process via the multivesicular body sorting pathway"/>
    <property type="evidence" value="ECO:0007669"/>
    <property type="project" value="UniProtKB-UniRule"/>
</dbReference>
<evidence type="ECO:0000256" key="1">
    <source>
        <dbReference type="ARBA" id="ARBA00009697"/>
    </source>
</evidence>
<dbReference type="PANTHER" id="PTHR13128">
    <property type="entry name" value="VACUOLAR PROTEIN-SORTING-ASSOCIATED PROTEIN 36"/>
    <property type="match status" value="1"/>
</dbReference>
<dbReference type="PANTHER" id="PTHR13128:SF12">
    <property type="entry name" value="VACUOLAR PROTEIN-SORTING-ASSOCIATED PROTEIN 36"/>
    <property type="match status" value="1"/>
</dbReference>
<dbReference type="InterPro" id="IPR021648">
    <property type="entry name" value="GLUE_dom"/>
</dbReference>
<reference evidence="6 7" key="1">
    <citation type="journal article" date="2020" name="ISME J.">
        <title>Uncovering the hidden diversity of litter-decomposition mechanisms in mushroom-forming fungi.</title>
        <authorList>
            <person name="Floudas D."/>
            <person name="Bentzer J."/>
            <person name="Ahren D."/>
            <person name="Johansson T."/>
            <person name="Persson P."/>
            <person name="Tunlid A."/>
        </authorList>
    </citation>
    <scope>NUCLEOTIDE SEQUENCE [LARGE SCALE GENOMIC DNA]</scope>
    <source>
        <strain evidence="6 7">CBS 406.79</strain>
    </source>
</reference>
<accession>A0A8H5M0J3</accession>
<dbReference type="GO" id="GO:0031902">
    <property type="term" value="C:late endosome membrane"/>
    <property type="evidence" value="ECO:0007669"/>
    <property type="project" value="UniProtKB-UniRule"/>
</dbReference>
<dbReference type="EMBL" id="JAACJN010000091">
    <property type="protein sequence ID" value="KAF5376388.1"/>
    <property type="molecule type" value="Genomic_DNA"/>
</dbReference>
<evidence type="ECO:0000256" key="4">
    <source>
        <dbReference type="RuleBase" id="RU367095"/>
    </source>
</evidence>